<dbReference type="RefSeq" id="WP_203784737.1">
    <property type="nucleotide sequence ID" value="NZ_BOMV01000057.1"/>
</dbReference>
<dbReference type="Pfam" id="PF08044">
    <property type="entry name" value="DUF1707"/>
    <property type="match status" value="1"/>
</dbReference>
<name>A0A919N1S7_9ACTN</name>
<dbReference type="EMBL" id="BOMV01000057">
    <property type="protein sequence ID" value="GIE97702.1"/>
    <property type="molecule type" value="Genomic_DNA"/>
</dbReference>
<evidence type="ECO:0000313" key="3">
    <source>
        <dbReference type="EMBL" id="GIE97702.1"/>
    </source>
</evidence>
<proteinExistence type="predicted"/>
<dbReference type="PANTHER" id="PTHR40763">
    <property type="entry name" value="MEMBRANE PROTEIN-RELATED"/>
    <property type="match status" value="1"/>
</dbReference>
<feature type="transmembrane region" description="Helical" evidence="1">
    <location>
        <begin position="101"/>
        <end position="119"/>
    </location>
</feature>
<keyword evidence="1" id="KW-1133">Transmembrane helix</keyword>
<keyword evidence="4" id="KW-1185">Reference proteome</keyword>
<dbReference type="Proteomes" id="UP000636960">
    <property type="component" value="Unassembled WGS sequence"/>
</dbReference>
<accession>A0A919N1S7</accession>
<evidence type="ECO:0000313" key="4">
    <source>
        <dbReference type="Proteomes" id="UP000636960"/>
    </source>
</evidence>
<comment type="caution">
    <text evidence="3">The sequence shown here is derived from an EMBL/GenBank/DDBJ whole genome shotgun (WGS) entry which is preliminary data.</text>
</comment>
<reference evidence="3" key="1">
    <citation type="submission" date="2021-01" db="EMBL/GenBank/DDBJ databases">
        <title>Whole genome shotgun sequence of Actinoplanes rishiriensis NBRC 108556.</title>
        <authorList>
            <person name="Komaki H."/>
            <person name="Tamura T."/>
        </authorList>
    </citation>
    <scope>NUCLEOTIDE SEQUENCE</scope>
    <source>
        <strain evidence="3">NBRC 108556</strain>
    </source>
</reference>
<feature type="transmembrane region" description="Helical" evidence="1">
    <location>
        <begin position="131"/>
        <end position="151"/>
    </location>
</feature>
<feature type="domain" description="DUF1707" evidence="2">
    <location>
        <begin position="7"/>
        <end position="59"/>
    </location>
</feature>
<protein>
    <recommendedName>
        <fullName evidence="2">DUF1707 domain-containing protein</fullName>
    </recommendedName>
</protein>
<organism evidence="3 4">
    <name type="scientific">Paractinoplanes rishiriensis</name>
    <dbReference type="NCBI Taxonomy" id="1050105"/>
    <lineage>
        <taxon>Bacteria</taxon>
        <taxon>Bacillati</taxon>
        <taxon>Actinomycetota</taxon>
        <taxon>Actinomycetes</taxon>
        <taxon>Micromonosporales</taxon>
        <taxon>Micromonosporaceae</taxon>
        <taxon>Paractinoplanes</taxon>
    </lineage>
</organism>
<evidence type="ECO:0000256" key="1">
    <source>
        <dbReference type="SAM" id="Phobius"/>
    </source>
</evidence>
<keyword evidence="1" id="KW-0472">Membrane</keyword>
<gene>
    <name evidence="3" type="ORF">Ari01nite_51670</name>
</gene>
<dbReference type="InterPro" id="IPR012551">
    <property type="entry name" value="DUF1707_SHOCT-like"/>
</dbReference>
<dbReference type="AlphaFoldDB" id="A0A919N1S7"/>
<sequence>MTDVSRMRVSDADRDAIVAELQQAAVEGRLSLDELDERMAEAYAAVTWAELEQVVDDLPEPVYQEPAPVEEMTHAGLARVRSLTVLSLGAAAVPVTFSSPWAGVLGGAALVLGAFALGVGDNSRFDRNAVIGGMMLGVVPIGFFSFLLLLFST</sequence>
<dbReference type="PANTHER" id="PTHR40763:SF5">
    <property type="entry name" value="MEMBRANE PROTEIN"/>
    <property type="match status" value="1"/>
</dbReference>
<keyword evidence="1" id="KW-0812">Transmembrane</keyword>
<evidence type="ECO:0000259" key="2">
    <source>
        <dbReference type="Pfam" id="PF08044"/>
    </source>
</evidence>